<accession>A0A6M3X5N3</accession>
<dbReference type="InterPro" id="IPR036291">
    <property type="entry name" value="NAD(P)-bd_dom_sf"/>
</dbReference>
<dbReference type="AlphaFoldDB" id="A0A6M3X5N3"/>
<name>A0A6M3X5N3_9ZZZZ</name>
<gene>
    <name evidence="3" type="ORF">MM171B02587_0002</name>
</gene>
<sequence length="294" mass="32971">MKILVTGSSGFIGSRFIEMYKDVHEIVGYERDIVTGLDWYITHNEIDAVIHLAGVAGIPPDRQNAVEHYNVNFMATVKLLELCAKAGIKKFVFISSSSVYGNADKPFDETTCSSSPLCHYAASKKAGELACHTYHHMYGMEIACLRLFTVYGPGQRTQMAIPLFTRLIDEGKELSIYYAETPSAYTGKRDYVYVNDVVDSIEASIRINKGINIYNIGSGQSYDNYDIARMIGEAMGKEFKYEYFKLPIGYAEGTLADISKAKTILGYLPKVDIKEGIKRFVECYKGEQQCHIKD</sequence>
<proteinExistence type="inferred from homology"/>
<feature type="domain" description="NAD-dependent epimerase/dehydratase" evidence="2">
    <location>
        <begin position="3"/>
        <end position="217"/>
    </location>
</feature>
<dbReference type="Gene3D" id="3.40.50.720">
    <property type="entry name" value="NAD(P)-binding Rossmann-like Domain"/>
    <property type="match status" value="1"/>
</dbReference>
<evidence type="ECO:0000256" key="1">
    <source>
        <dbReference type="ARBA" id="ARBA00007637"/>
    </source>
</evidence>
<dbReference type="PRINTS" id="PR01713">
    <property type="entry name" value="NUCEPIMERASE"/>
</dbReference>
<dbReference type="InterPro" id="IPR001509">
    <property type="entry name" value="Epimerase_deHydtase"/>
</dbReference>
<dbReference type="PANTHER" id="PTHR43000">
    <property type="entry name" value="DTDP-D-GLUCOSE 4,6-DEHYDRATASE-RELATED"/>
    <property type="match status" value="1"/>
</dbReference>
<evidence type="ECO:0000259" key="2">
    <source>
        <dbReference type="Pfam" id="PF01370"/>
    </source>
</evidence>
<organism evidence="3">
    <name type="scientific">viral metagenome</name>
    <dbReference type="NCBI Taxonomy" id="1070528"/>
    <lineage>
        <taxon>unclassified sequences</taxon>
        <taxon>metagenomes</taxon>
        <taxon>organismal metagenomes</taxon>
    </lineage>
</organism>
<dbReference type="EMBL" id="MT143942">
    <property type="protein sequence ID" value="QJH93052.1"/>
    <property type="molecule type" value="Genomic_DNA"/>
</dbReference>
<dbReference type="Pfam" id="PF01370">
    <property type="entry name" value="Epimerase"/>
    <property type="match status" value="1"/>
</dbReference>
<protein>
    <submittedName>
        <fullName evidence="3">Putative NADH dehydrogenase</fullName>
    </submittedName>
</protein>
<comment type="similarity">
    <text evidence="1">Belongs to the NAD(P)-dependent epimerase/dehydratase family.</text>
</comment>
<evidence type="ECO:0000313" key="3">
    <source>
        <dbReference type="EMBL" id="QJH93052.1"/>
    </source>
</evidence>
<reference evidence="3" key="1">
    <citation type="submission" date="2020-03" db="EMBL/GenBank/DDBJ databases">
        <title>The deep terrestrial virosphere.</title>
        <authorList>
            <person name="Holmfeldt K."/>
            <person name="Nilsson E."/>
            <person name="Simone D."/>
            <person name="Lopez-Fernandez M."/>
            <person name="Wu X."/>
            <person name="de Brujin I."/>
            <person name="Lundin D."/>
            <person name="Andersson A."/>
            <person name="Bertilsson S."/>
            <person name="Dopson M."/>
        </authorList>
    </citation>
    <scope>NUCLEOTIDE SEQUENCE</scope>
    <source>
        <strain evidence="3">MM171B02587</strain>
    </source>
</reference>
<dbReference type="SUPFAM" id="SSF51735">
    <property type="entry name" value="NAD(P)-binding Rossmann-fold domains"/>
    <property type="match status" value="1"/>
</dbReference>